<dbReference type="EMBL" id="JANIBK010000019">
    <property type="protein sequence ID" value="MCQ8127946.1"/>
    <property type="molecule type" value="Genomic_DNA"/>
</dbReference>
<keyword evidence="2 5" id="KW-0812">Transmembrane</keyword>
<protein>
    <submittedName>
        <fullName evidence="8">O-glycosylation ligase, exosortase A system-associated</fullName>
    </submittedName>
</protein>
<dbReference type="InterPro" id="IPR045979">
    <property type="entry name" value="DUF5935"/>
</dbReference>
<keyword evidence="3 5" id="KW-1133">Transmembrane helix</keyword>
<name>A0ABT1U2U0_9GAMM</name>
<organism evidence="8 9">
    <name type="scientific">Methylomonas rivi</name>
    <dbReference type="NCBI Taxonomy" id="2952226"/>
    <lineage>
        <taxon>Bacteria</taxon>
        <taxon>Pseudomonadati</taxon>
        <taxon>Pseudomonadota</taxon>
        <taxon>Gammaproteobacteria</taxon>
        <taxon>Methylococcales</taxon>
        <taxon>Methylococcaceae</taxon>
        <taxon>Methylomonas</taxon>
    </lineage>
</organism>
<dbReference type="Proteomes" id="UP001524586">
    <property type="component" value="Unassembled WGS sequence"/>
</dbReference>
<dbReference type="GO" id="GO:0016874">
    <property type="term" value="F:ligase activity"/>
    <property type="evidence" value="ECO:0007669"/>
    <property type="project" value="UniProtKB-KW"/>
</dbReference>
<dbReference type="RefSeq" id="WP_256614308.1">
    <property type="nucleotide sequence ID" value="NZ_JANIBK010000019.1"/>
</dbReference>
<sequence>MRDIVITLIVLIGCGYTLKRPYIGVLLWSWLSYMNPHRLAFGFAYSAPFAQITALVLLGSMLFSKETRKPPINSITVVWFVFVLFMGITSVFAFFPEIALKYYERVIKIQFIVFLTMMLITDMRKLNQLLWVISLSIGYFSVKGGVFTILTAGHHRVWGPNDSFIADNNSLAVGILMAIPFMIYLYQISERKWVKYGLFSAAILSLFTIIGSQSRGAFLAIAAVGLLYWLKSDRKLITTLVVLALTVLLLMFAPESWYKRMNTIENYEEDDSALGRLNAWEYAYNAANDNLLGVGLNSWSKETFLLYAPNPLDVHAAHSIYFSVLADHGWIGLFMFVAIFFMSWKTLTAIIKNTERNPDLKEQYLLAKMLQISLIAYLVGGAFLSLSYFDLPWHVVSFVVILDRICAEQQPLKAKPIKSNRVMKNNTELHMQNTYRRVFFSKKSARA</sequence>
<evidence type="ECO:0000259" key="7">
    <source>
        <dbReference type="Pfam" id="PF19358"/>
    </source>
</evidence>
<feature type="transmembrane region" description="Helical" evidence="5">
    <location>
        <begin position="193"/>
        <end position="210"/>
    </location>
</feature>
<dbReference type="Pfam" id="PF04932">
    <property type="entry name" value="Wzy_C"/>
    <property type="match status" value="1"/>
</dbReference>
<dbReference type="InterPro" id="IPR051533">
    <property type="entry name" value="WaaL-like"/>
</dbReference>
<feature type="transmembrane region" description="Helical" evidence="5">
    <location>
        <begin position="365"/>
        <end position="385"/>
    </location>
</feature>
<feature type="transmembrane region" description="Helical" evidence="5">
    <location>
        <begin position="236"/>
        <end position="253"/>
    </location>
</feature>
<evidence type="ECO:0000256" key="3">
    <source>
        <dbReference type="ARBA" id="ARBA00022989"/>
    </source>
</evidence>
<dbReference type="NCBIfam" id="TIGR03097">
    <property type="entry name" value="PEP_O_lig_1"/>
    <property type="match status" value="1"/>
</dbReference>
<dbReference type="PANTHER" id="PTHR37422">
    <property type="entry name" value="TEICHURONIC ACID BIOSYNTHESIS PROTEIN TUAE"/>
    <property type="match status" value="1"/>
</dbReference>
<evidence type="ECO:0000256" key="2">
    <source>
        <dbReference type="ARBA" id="ARBA00022692"/>
    </source>
</evidence>
<dbReference type="PANTHER" id="PTHR37422:SF13">
    <property type="entry name" value="LIPOPOLYSACCHARIDE BIOSYNTHESIS PROTEIN PA4999-RELATED"/>
    <property type="match status" value="1"/>
</dbReference>
<evidence type="ECO:0000259" key="6">
    <source>
        <dbReference type="Pfam" id="PF04932"/>
    </source>
</evidence>
<keyword evidence="8" id="KW-0436">Ligase</keyword>
<keyword evidence="9" id="KW-1185">Reference proteome</keyword>
<feature type="transmembrane region" description="Helical" evidence="5">
    <location>
        <begin position="129"/>
        <end position="150"/>
    </location>
</feature>
<comment type="caution">
    <text evidence="8">The sequence shown here is derived from an EMBL/GenBank/DDBJ whole genome shotgun (WGS) entry which is preliminary data.</text>
</comment>
<feature type="transmembrane region" description="Helical" evidence="5">
    <location>
        <begin position="320"/>
        <end position="344"/>
    </location>
</feature>
<gene>
    <name evidence="8" type="ORF">NP596_05670</name>
</gene>
<feature type="transmembrane region" description="Helical" evidence="5">
    <location>
        <begin position="75"/>
        <end position="96"/>
    </location>
</feature>
<accession>A0ABT1U2U0</accession>
<dbReference type="InterPro" id="IPR007016">
    <property type="entry name" value="O-antigen_ligase-rel_domated"/>
</dbReference>
<feature type="transmembrane region" description="Helical" evidence="5">
    <location>
        <begin position="43"/>
        <end position="63"/>
    </location>
</feature>
<dbReference type="InterPro" id="IPR017528">
    <property type="entry name" value="CHP03097O-antigen_lig-rel"/>
</dbReference>
<evidence type="ECO:0000256" key="4">
    <source>
        <dbReference type="ARBA" id="ARBA00023136"/>
    </source>
</evidence>
<dbReference type="Pfam" id="PF19358">
    <property type="entry name" value="DUF5935"/>
    <property type="match status" value="1"/>
</dbReference>
<feature type="domain" description="O-antigen ligase-related" evidence="6">
    <location>
        <begin position="201"/>
        <end position="337"/>
    </location>
</feature>
<evidence type="ECO:0000313" key="9">
    <source>
        <dbReference type="Proteomes" id="UP001524586"/>
    </source>
</evidence>
<feature type="transmembrane region" description="Helical" evidence="5">
    <location>
        <begin position="170"/>
        <end position="186"/>
    </location>
</feature>
<comment type="subcellular location">
    <subcellularLocation>
        <location evidence="1">Membrane</location>
        <topology evidence="1">Multi-pass membrane protein</topology>
    </subcellularLocation>
</comment>
<feature type="domain" description="DUF5935" evidence="7">
    <location>
        <begin position="1"/>
        <end position="187"/>
    </location>
</feature>
<reference evidence="8 9" key="1">
    <citation type="submission" date="2022-07" db="EMBL/GenBank/DDBJ databases">
        <title>Methylomonas rivi sp. nov., Methylomonas rosea sp. nov., Methylomonas aureus sp. nov. and Methylomonas subterranea sp. nov., four novel methanotrophs isolated from a freshwater creek and the deep terrestrial subsurface.</title>
        <authorList>
            <person name="Abin C."/>
            <person name="Sankaranarayanan K."/>
            <person name="Garner C."/>
            <person name="Sindelar R."/>
            <person name="Kotary K."/>
            <person name="Garner R."/>
            <person name="Barclay S."/>
            <person name="Lawson P."/>
            <person name="Krumholz L."/>
        </authorList>
    </citation>
    <scope>NUCLEOTIDE SEQUENCE [LARGE SCALE GENOMIC DNA]</scope>
    <source>
        <strain evidence="8 9">WSC-6</strain>
    </source>
</reference>
<proteinExistence type="predicted"/>
<feature type="transmembrane region" description="Helical" evidence="5">
    <location>
        <begin position="216"/>
        <end position="231"/>
    </location>
</feature>
<evidence type="ECO:0000256" key="1">
    <source>
        <dbReference type="ARBA" id="ARBA00004141"/>
    </source>
</evidence>
<keyword evidence="4 5" id="KW-0472">Membrane</keyword>
<evidence type="ECO:0000313" key="8">
    <source>
        <dbReference type="EMBL" id="MCQ8127946.1"/>
    </source>
</evidence>
<evidence type="ECO:0000256" key="5">
    <source>
        <dbReference type="SAM" id="Phobius"/>
    </source>
</evidence>